<evidence type="ECO:0000313" key="1">
    <source>
        <dbReference type="EMBL" id="KXZ43469.1"/>
    </source>
</evidence>
<dbReference type="OrthoDB" id="2157239at2759"/>
<dbReference type="EMBL" id="LSYV01000090">
    <property type="protein sequence ID" value="KXZ43469.1"/>
    <property type="molecule type" value="Genomic_DNA"/>
</dbReference>
<comment type="caution">
    <text evidence="1">The sequence shown here is derived from an EMBL/GenBank/DDBJ whole genome shotgun (WGS) entry which is preliminary data.</text>
</comment>
<keyword evidence="2" id="KW-1185">Reference proteome</keyword>
<dbReference type="AlphaFoldDB" id="A0A150G0T9"/>
<sequence length="154" mass="18048">MASMADDRQTARVLWTSPEEIRKRTFMDWLAAHTSFCAPLHHWEGVIALTPDMLELWGRHKRSGGEQHIPILPEELSDIHLGFDDVFTRWSDRSLGLTFKPLRLTYGSKGAPYTLYVIVDFKRWRRGSDNKLWHDKLQEWRQRCAAKEPGGWQT</sequence>
<evidence type="ECO:0000313" key="2">
    <source>
        <dbReference type="Proteomes" id="UP000075714"/>
    </source>
</evidence>
<reference evidence="2" key="1">
    <citation type="journal article" date="2016" name="Nat. Commun.">
        <title>The Gonium pectorale genome demonstrates co-option of cell cycle regulation during the evolution of multicellularity.</title>
        <authorList>
            <person name="Hanschen E.R."/>
            <person name="Marriage T.N."/>
            <person name="Ferris P.J."/>
            <person name="Hamaji T."/>
            <person name="Toyoda A."/>
            <person name="Fujiyama A."/>
            <person name="Neme R."/>
            <person name="Noguchi H."/>
            <person name="Minakuchi Y."/>
            <person name="Suzuki M."/>
            <person name="Kawai-Toyooka H."/>
            <person name="Smith D.R."/>
            <person name="Sparks H."/>
            <person name="Anderson J."/>
            <person name="Bakaric R."/>
            <person name="Luria V."/>
            <person name="Karger A."/>
            <person name="Kirschner M.W."/>
            <person name="Durand P.M."/>
            <person name="Michod R.E."/>
            <person name="Nozaki H."/>
            <person name="Olson B.J."/>
        </authorList>
    </citation>
    <scope>NUCLEOTIDE SEQUENCE [LARGE SCALE GENOMIC DNA]</scope>
    <source>
        <strain evidence="2">NIES-2863</strain>
    </source>
</reference>
<proteinExistence type="predicted"/>
<protein>
    <submittedName>
        <fullName evidence="1">Uncharacterized protein</fullName>
    </submittedName>
</protein>
<dbReference type="Proteomes" id="UP000075714">
    <property type="component" value="Unassembled WGS sequence"/>
</dbReference>
<organism evidence="1 2">
    <name type="scientific">Gonium pectorale</name>
    <name type="common">Green alga</name>
    <dbReference type="NCBI Taxonomy" id="33097"/>
    <lineage>
        <taxon>Eukaryota</taxon>
        <taxon>Viridiplantae</taxon>
        <taxon>Chlorophyta</taxon>
        <taxon>core chlorophytes</taxon>
        <taxon>Chlorophyceae</taxon>
        <taxon>CS clade</taxon>
        <taxon>Chlamydomonadales</taxon>
        <taxon>Volvocaceae</taxon>
        <taxon>Gonium</taxon>
    </lineage>
</organism>
<name>A0A150G0T9_GONPE</name>
<accession>A0A150G0T9</accession>
<gene>
    <name evidence="1" type="ORF">GPECTOR_89g489</name>
</gene>